<name>A0A917LGA2_9BACL</name>
<dbReference type="InterPro" id="IPR036681">
    <property type="entry name" value="PgpA-like_sf"/>
</dbReference>
<dbReference type="PIRSF" id="PIRSF019587">
    <property type="entry name" value="PGPase"/>
    <property type="match status" value="1"/>
</dbReference>
<sequence length="179" mass="19802">MSDPSVYSLNSQKVAKATEQWLHKRGVTKREIANLVMVLQKDYFPNLTIEECEENVDAVLSKREVQNAVLTGIQLDILAEEGKLLSPLQEMIENDEGLYGCDEILALSIVNVYGSIGFTNFGYVDKLKPGVLKQLNDKTDDQIHTFLDDIVGAIAASASSRIAHRKQAEREGITAPPLD</sequence>
<dbReference type="EMBL" id="BMGR01000016">
    <property type="protein sequence ID" value="GGG20708.1"/>
    <property type="molecule type" value="Genomic_DNA"/>
</dbReference>
<dbReference type="GO" id="GO:0008962">
    <property type="term" value="F:phosphatidylglycerophosphatase activity"/>
    <property type="evidence" value="ECO:0007669"/>
    <property type="project" value="InterPro"/>
</dbReference>
<dbReference type="Gene3D" id="1.10.3760.10">
    <property type="entry name" value="PgpA-like"/>
    <property type="match status" value="1"/>
</dbReference>
<dbReference type="RefSeq" id="WP_188533015.1">
    <property type="nucleotide sequence ID" value="NZ_BMGR01000016.1"/>
</dbReference>
<dbReference type="GO" id="GO:0006629">
    <property type="term" value="P:lipid metabolic process"/>
    <property type="evidence" value="ECO:0007669"/>
    <property type="project" value="InterPro"/>
</dbReference>
<reference evidence="2" key="1">
    <citation type="journal article" date="2014" name="Int. J. Syst. Evol. Microbiol.">
        <title>Complete genome sequence of Corynebacterium casei LMG S-19264T (=DSM 44701T), isolated from a smear-ripened cheese.</title>
        <authorList>
            <consortium name="US DOE Joint Genome Institute (JGI-PGF)"/>
            <person name="Walter F."/>
            <person name="Albersmeier A."/>
            <person name="Kalinowski J."/>
            <person name="Ruckert C."/>
        </authorList>
    </citation>
    <scope>NUCLEOTIDE SEQUENCE</scope>
    <source>
        <strain evidence="2">CGMCC 1.12987</strain>
    </source>
</reference>
<feature type="domain" description="YutG/PgpA" evidence="1">
    <location>
        <begin position="32"/>
        <end position="163"/>
    </location>
</feature>
<gene>
    <name evidence="2" type="ORF">GCM10010916_41780</name>
</gene>
<evidence type="ECO:0000313" key="3">
    <source>
        <dbReference type="Proteomes" id="UP000644756"/>
    </source>
</evidence>
<evidence type="ECO:0000259" key="1">
    <source>
        <dbReference type="Pfam" id="PF04608"/>
    </source>
</evidence>
<reference evidence="2" key="2">
    <citation type="submission" date="2020-09" db="EMBL/GenBank/DDBJ databases">
        <authorList>
            <person name="Sun Q."/>
            <person name="Zhou Y."/>
        </authorList>
    </citation>
    <scope>NUCLEOTIDE SEQUENCE</scope>
    <source>
        <strain evidence="2">CGMCC 1.12987</strain>
    </source>
</reference>
<dbReference type="InterPro" id="IPR026038">
    <property type="entry name" value="Put_PGPase"/>
</dbReference>
<dbReference type="SUPFAM" id="SSF101307">
    <property type="entry name" value="YutG-like"/>
    <property type="match status" value="1"/>
</dbReference>
<protein>
    <submittedName>
        <fullName evidence="2">Phosphatidylglycerophosphatase A</fullName>
    </submittedName>
</protein>
<dbReference type="AlphaFoldDB" id="A0A917LGA2"/>
<organism evidence="2 3">
    <name type="scientific">Paenibacillus abyssi</name>
    <dbReference type="NCBI Taxonomy" id="1340531"/>
    <lineage>
        <taxon>Bacteria</taxon>
        <taxon>Bacillati</taxon>
        <taxon>Bacillota</taxon>
        <taxon>Bacilli</taxon>
        <taxon>Bacillales</taxon>
        <taxon>Paenibacillaceae</taxon>
        <taxon>Paenibacillus</taxon>
    </lineage>
</organism>
<dbReference type="InterPro" id="IPR007686">
    <property type="entry name" value="YutG/PgpA"/>
</dbReference>
<comment type="caution">
    <text evidence="2">The sequence shown here is derived from an EMBL/GenBank/DDBJ whole genome shotgun (WGS) entry which is preliminary data.</text>
</comment>
<accession>A0A917LGA2</accession>
<dbReference type="Proteomes" id="UP000644756">
    <property type="component" value="Unassembled WGS sequence"/>
</dbReference>
<proteinExistence type="predicted"/>
<keyword evidence="3" id="KW-1185">Reference proteome</keyword>
<dbReference type="CDD" id="cd06971">
    <property type="entry name" value="PgpA"/>
    <property type="match status" value="1"/>
</dbReference>
<evidence type="ECO:0000313" key="2">
    <source>
        <dbReference type="EMBL" id="GGG20708.1"/>
    </source>
</evidence>
<dbReference type="Pfam" id="PF04608">
    <property type="entry name" value="PgpA"/>
    <property type="match status" value="1"/>
</dbReference>